<evidence type="ECO:0000313" key="10">
    <source>
        <dbReference type="Proteomes" id="UP001499851"/>
    </source>
</evidence>
<feature type="transmembrane region" description="Helical" evidence="8">
    <location>
        <begin position="225"/>
        <end position="247"/>
    </location>
</feature>
<feature type="transmembrane region" description="Helical" evidence="8">
    <location>
        <begin position="259"/>
        <end position="280"/>
    </location>
</feature>
<evidence type="ECO:0000256" key="1">
    <source>
        <dbReference type="ARBA" id="ARBA00004651"/>
    </source>
</evidence>
<keyword evidence="7 8" id="KW-0472">Membrane</keyword>
<evidence type="ECO:0000256" key="7">
    <source>
        <dbReference type="ARBA" id="ARBA00023136"/>
    </source>
</evidence>
<keyword evidence="3" id="KW-0813">Transport</keyword>
<feature type="transmembrane region" description="Helical" evidence="8">
    <location>
        <begin position="197"/>
        <end position="219"/>
    </location>
</feature>
<dbReference type="EMBL" id="BAAAQF010000004">
    <property type="protein sequence ID" value="GAA1666354.1"/>
    <property type="molecule type" value="Genomic_DNA"/>
</dbReference>
<organism evidence="9 10">
    <name type="scientific">Glycomyces endophyticus</name>
    <dbReference type="NCBI Taxonomy" id="480996"/>
    <lineage>
        <taxon>Bacteria</taxon>
        <taxon>Bacillati</taxon>
        <taxon>Actinomycetota</taxon>
        <taxon>Actinomycetes</taxon>
        <taxon>Glycomycetales</taxon>
        <taxon>Glycomycetaceae</taxon>
        <taxon>Glycomyces</taxon>
    </lineage>
</organism>
<sequence>MSKPRSLGGPAVALVAAAGLVVTALGVHAAAWIVAPTALAGVLVLVVDPLRRTLIARGWPGWTGALAVYLTLAALLAAFGLTVAVSMVELAELAPQYAEEASELGQRAAAAFERLGLGSTEAAALGARIDPVAVVRSLASALGSAVSVAGGLVLLVSLLLFMTVDAARVGPRLAAIGETRPELADALRAFASGTRRYLLVATVFGLAVAVLDGVALWLLGVPLPLLWALLAFVTNYIPNIGFVIGLAPPALLALLDGGVGTMLWVVAVYCAVNFVLQSIVQPKIVGDAVDLSVTASFAAVLVWTWLIGGLGAVLAIPLTLLVKALLVDAPKNRPWTAVLAANGSLPER</sequence>
<dbReference type="RefSeq" id="WP_344482552.1">
    <property type="nucleotide sequence ID" value="NZ_BAAAQF010000004.1"/>
</dbReference>
<feature type="transmembrane region" description="Helical" evidence="8">
    <location>
        <begin position="59"/>
        <end position="85"/>
    </location>
</feature>
<reference evidence="9 10" key="1">
    <citation type="journal article" date="2019" name="Int. J. Syst. Evol. Microbiol.">
        <title>The Global Catalogue of Microorganisms (GCM) 10K type strain sequencing project: providing services to taxonomists for standard genome sequencing and annotation.</title>
        <authorList>
            <consortium name="The Broad Institute Genomics Platform"/>
            <consortium name="The Broad Institute Genome Sequencing Center for Infectious Disease"/>
            <person name="Wu L."/>
            <person name="Ma J."/>
        </authorList>
    </citation>
    <scope>NUCLEOTIDE SEQUENCE [LARGE SCALE GENOMIC DNA]</scope>
    <source>
        <strain evidence="9 10">JCM 16001</strain>
    </source>
</reference>
<keyword evidence="4" id="KW-1003">Cell membrane</keyword>
<dbReference type="PANTHER" id="PTHR21716">
    <property type="entry name" value="TRANSMEMBRANE PROTEIN"/>
    <property type="match status" value="1"/>
</dbReference>
<evidence type="ECO:0000256" key="6">
    <source>
        <dbReference type="ARBA" id="ARBA00022989"/>
    </source>
</evidence>
<evidence type="ECO:0000256" key="8">
    <source>
        <dbReference type="SAM" id="Phobius"/>
    </source>
</evidence>
<dbReference type="InterPro" id="IPR002549">
    <property type="entry name" value="AI-2E-like"/>
</dbReference>
<evidence type="ECO:0000256" key="5">
    <source>
        <dbReference type="ARBA" id="ARBA00022692"/>
    </source>
</evidence>
<keyword evidence="6 8" id="KW-1133">Transmembrane helix</keyword>
<gene>
    <name evidence="9" type="ORF">GCM10009830_10020</name>
</gene>
<keyword evidence="10" id="KW-1185">Reference proteome</keyword>
<protein>
    <submittedName>
        <fullName evidence="9">AI-2E family transporter</fullName>
    </submittedName>
</protein>
<keyword evidence="5 8" id="KW-0812">Transmembrane</keyword>
<feature type="transmembrane region" description="Helical" evidence="8">
    <location>
        <begin position="300"/>
        <end position="326"/>
    </location>
</feature>
<evidence type="ECO:0000256" key="4">
    <source>
        <dbReference type="ARBA" id="ARBA00022475"/>
    </source>
</evidence>
<comment type="caution">
    <text evidence="9">The sequence shown here is derived from an EMBL/GenBank/DDBJ whole genome shotgun (WGS) entry which is preliminary data.</text>
</comment>
<name>A0ABN2G6Y1_9ACTN</name>
<proteinExistence type="inferred from homology"/>
<evidence type="ECO:0000256" key="3">
    <source>
        <dbReference type="ARBA" id="ARBA00022448"/>
    </source>
</evidence>
<comment type="similarity">
    <text evidence="2">Belongs to the autoinducer-2 exporter (AI-2E) (TC 2.A.86) family.</text>
</comment>
<evidence type="ECO:0000256" key="2">
    <source>
        <dbReference type="ARBA" id="ARBA00009773"/>
    </source>
</evidence>
<feature type="transmembrane region" description="Helical" evidence="8">
    <location>
        <begin position="29"/>
        <end position="47"/>
    </location>
</feature>
<dbReference type="Pfam" id="PF01594">
    <property type="entry name" value="AI-2E_transport"/>
    <property type="match status" value="1"/>
</dbReference>
<comment type="subcellular location">
    <subcellularLocation>
        <location evidence="1">Cell membrane</location>
        <topology evidence="1">Multi-pass membrane protein</topology>
    </subcellularLocation>
</comment>
<evidence type="ECO:0000313" key="9">
    <source>
        <dbReference type="EMBL" id="GAA1666354.1"/>
    </source>
</evidence>
<feature type="transmembrane region" description="Helical" evidence="8">
    <location>
        <begin position="138"/>
        <end position="162"/>
    </location>
</feature>
<dbReference type="Proteomes" id="UP001499851">
    <property type="component" value="Unassembled WGS sequence"/>
</dbReference>
<dbReference type="PANTHER" id="PTHR21716:SF53">
    <property type="entry name" value="PERMEASE PERM-RELATED"/>
    <property type="match status" value="1"/>
</dbReference>
<accession>A0ABN2G6Y1</accession>